<accession>A0A6N7YPR0</accession>
<keyword evidence="2" id="KW-1185">Reference proteome</keyword>
<reference evidence="1 2" key="1">
    <citation type="submission" date="2019-11" db="EMBL/GenBank/DDBJ databases">
        <title>Draft genome of Amycolatopsis RM579.</title>
        <authorList>
            <person name="Duangmal K."/>
            <person name="Mingma R."/>
        </authorList>
    </citation>
    <scope>NUCLEOTIDE SEQUENCE [LARGE SCALE GENOMIC DNA]</scope>
    <source>
        <strain evidence="1 2">RM579</strain>
    </source>
</reference>
<comment type="caution">
    <text evidence="1">The sequence shown here is derived from an EMBL/GenBank/DDBJ whole genome shotgun (WGS) entry which is preliminary data.</text>
</comment>
<proteinExistence type="predicted"/>
<gene>
    <name evidence="1" type="ORF">GKO32_07780</name>
</gene>
<dbReference type="RefSeq" id="WP_154756117.1">
    <property type="nucleotide sequence ID" value="NZ_WMBA01000008.1"/>
</dbReference>
<evidence type="ECO:0000313" key="2">
    <source>
        <dbReference type="Proteomes" id="UP000440096"/>
    </source>
</evidence>
<evidence type="ECO:0000313" key="1">
    <source>
        <dbReference type="EMBL" id="MTD53878.1"/>
    </source>
</evidence>
<protein>
    <submittedName>
        <fullName evidence="1">Uncharacterized protein</fullName>
    </submittedName>
</protein>
<dbReference type="EMBL" id="WMBA01000008">
    <property type="protein sequence ID" value="MTD53878.1"/>
    <property type="molecule type" value="Genomic_DNA"/>
</dbReference>
<dbReference type="Proteomes" id="UP000440096">
    <property type="component" value="Unassembled WGS sequence"/>
</dbReference>
<dbReference type="OrthoDB" id="3636271at2"/>
<dbReference type="AlphaFoldDB" id="A0A6N7YPR0"/>
<sequence>MVTEIQNIITAANAAYQRFAATNPDRETRVSVSNAVRFLVADLTSVAEYAAGRSE</sequence>
<name>A0A6N7YPR0_9PSEU</name>
<organism evidence="1 2">
    <name type="scientific">Amycolatopsis pithecellobii</name>
    <dbReference type="NCBI Taxonomy" id="664692"/>
    <lineage>
        <taxon>Bacteria</taxon>
        <taxon>Bacillati</taxon>
        <taxon>Actinomycetota</taxon>
        <taxon>Actinomycetes</taxon>
        <taxon>Pseudonocardiales</taxon>
        <taxon>Pseudonocardiaceae</taxon>
        <taxon>Amycolatopsis</taxon>
    </lineage>
</organism>